<dbReference type="RefSeq" id="WP_141544811.1">
    <property type="nucleotide sequence ID" value="NZ_JANHDX010000011.1"/>
</dbReference>
<protein>
    <submittedName>
        <fullName evidence="1">Short-chain dehydrogenase</fullName>
    </submittedName>
</protein>
<evidence type="ECO:0000313" key="2">
    <source>
        <dbReference type="Proteomes" id="UP001204643"/>
    </source>
</evidence>
<comment type="caution">
    <text evidence="1">The sequence shown here is derived from an EMBL/GenBank/DDBJ whole genome shotgun (WGS) entry which is preliminary data.</text>
</comment>
<name>A0AAW5L2L2_BACCE</name>
<dbReference type="EMBL" id="JANHEB010000026">
    <property type="protein sequence ID" value="MCQ6286654.1"/>
    <property type="molecule type" value="Genomic_DNA"/>
</dbReference>
<evidence type="ECO:0000313" key="1">
    <source>
        <dbReference type="EMBL" id="MCQ6286654.1"/>
    </source>
</evidence>
<dbReference type="Proteomes" id="UP001204643">
    <property type="component" value="Unassembled WGS sequence"/>
</dbReference>
<gene>
    <name evidence="1" type="ORF">NPM19_18590</name>
</gene>
<dbReference type="AlphaFoldDB" id="A0AAW5L2L2"/>
<reference evidence="1" key="1">
    <citation type="submission" date="2022-07" db="EMBL/GenBank/DDBJ databases">
        <title>Identification and characterization of Bacillus thuringiensis and other Bacillus cereus group isolates from spinach by whole genome sequencing.</title>
        <authorList>
            <person name="Zao X."/>
            <person name="Zervas A."/>
            <person name="Hendriks M."/>
            <person name="Rajkovic A."/>
            <person name="Van Overbeek L."/>
            <person name="Hendriksen N.B."/>
            <person name="Uyttendaele M."/>
        </authorList>
    </citation>
    <scope>NUCLEOTIDE SEQUENCE</scope>
    <source>
        <strain evidence="1">781001F-1</strain>
    </source>
</reference>
<proteinExistence type="predicted"/>
<sequence>MMACVHDFGIIDDFTSEKNYEDYTPEKYHCISVDDDIISSLNRNLSIMKTYFHTIKNQEHGLAHYGITIIPPESLAIFYETVTSSKFFRKYDELNELASKIVQAAAEQKYMIHYGV</sequence>
<organism evidence="1 2">
    <name type="scientific">Bacillus cereus</name>
    <dbReference type="NCBI Taxonomy" id="1396"/>
    <lineage>
        <taxon>Bacteria</taxon>
        <taxon>Bacillati</taxon>
        <taxon>Bacillota</taxon>
        <taxon>Bacilli</taxon>
        <taxon>Bacillales</taxon>
        <taxon>Bacillaceae</taxon>
        <taxon>Bacillus</taxon>
        <taxon>Bacillus cereus group</taxon>
    </lineage>
</organism>
<accession>A0AAW5L2L2</accession>